<evidence type="ECO:0008006" key="3">
    <source>
        <dbReference type="Google" id="ProtNLM"/>
    </source>
</evidence>
<proteinExistence type="predicted"/>
<feature type="non-terminal residue" evidence="1">
    <location>
        <position position="1"/>
    </location>
</feature>
<evidence type="ECO:0000313" key="2">
    <source>
        <dbReference type="Proteomes" id="UP000553632"/>
    </source>
</evidence>
<protein>
    <recommendedName>
        <fullName evidence="3">RNase H type-1 domain-containing protein</fullName>
    </recommendedName>
</protein>
<keyword evidence="2" id="KW-1185">Reference proteome</keyword>
<evidence type="ECO:0000313" key="1">
    <source>
        <dbReference type="EMBL" id="KAF4731962.1"/>
    </source>
</evidence>
<comment type="caution">
    <text evidence="1">The sequence shown here is derived from an EMBL/GenBank/DDBJ whole genome shotgun (WGS) entry which is preliminary data.</text>
</comment>
<accession>A0A7J6SHC9</accession>
<name>A0A7J6SHC9_PEROL</name>
<reference evidence="1 2" key="1">
    <citation type="submission" date="2020-04" db="EMBL/GenBank/DDBJ databases">
        <title>Perkinsus olseni comparative genomics.</title>
        <authorList>
            <person name="Bogema D.R."/>
        </authorList>
    </citation>
    <scope>NUCLEOTIDE SEQUENCE [LARGE SCALE GENOMIC DNA]</scope>
    <source>
        <strain evidence="1 2">ATCC PRA-207</strain>
    </source>
</reference>
<gene>
    <name evidence="1" type="ORF">FOZ63_020337</name>
</gene>
<organism evidence="1 2">
    <name type="scientific">Perkinsus olseni</name>
    <name type="common">Perkinsus atlanticus</name>
    <dbReference type="NCBI Taxonomy" id="32597"/>
    <lineage>
        <taxon>Eukaryota</taxon>
        <taxon>Sar</taxon>
        <taxon>Alveolata</taxon>
        <taxon>Perkinsozoa</taxon>
        <taxon>Perkinsea</taxon>
        <taxon>Perkinsida</taxon>
        <taxon>Perkinsidae</taxon>
        <taxon>Perkinsus</taxon>
    </lineage>
</organism>
<feature type="non-terminal residue" evidence="1">
    <location>
        <position position="133"/>
    </location>
</feature>
<dbReference type="AlphaFoldDB" id="A0A7J6SHC9"/>
<dbReference type="EMBL" id="JABANO010018370">
    <property type="protein sequence ID" value="KAF4731962.1"/>
    <property type="molecule type" value="Genomic_DNA"/>
</dbReference>
<dbReference type="Proteomes" id="UP000553632">
    <property type="component" value="Unassembled WGS sequence"/>
</dbReference>
<sequence>LGYKVRLAWIPSHTGSIAPNDFVDKRANDARHHGVSVSCPAPRAHTASLLKRASERECADRRQRRVVQDHIAAGPKLAGLVIGHERHYRGYVHRIDRASDPYCQKPQWVHANGSLGQFSISKERMKTLERLLS</sequence>